<dbReference type="GO" id="GO:0071222">
    <property type="term" value="P:cellular response to lipopolysaccharide"/>
    <property type="evidence" value="ECO:0007669"/>
    <property type="project" value="TreeGrafter"/>
</dbReference>
<keyword evidence="5" id="KW-1133">Transmembrane helix</keyword>
<keyword evidence="4 11" id="KW-0732">Signal</keyword>
<comment type="subcellular location">
    <subcellularLocation>
        <location evidence="1">Cell membrane</location>
        <topology evidence="1">Single-pass type I membrane protein</topology>
    </subcellularLocation>
</comment>
<dbReference type="EMBL" id="JAYKXH010000018">
    <property type="protein sequence ID" value="KAK7137270.1"/>
    <property type="molecule type" value="Genomic_DNA"/>
</dbReference>
<evidence type="ECO:0000256" key="9">
    <source>
        <dbReference type="ARBA" id="ARBA00023180"/>
    </source>
</evidence>
<dbReference type="Gene3D" id="2.60.40.10">
    <property type="entry name" value="Immunoglobulins"/>
    <property type="match status" value="1"/>
</dbReference>
<feature type="domain" description="Ig-like" evidence="12">
    <location>
        <begin position="39"/>
        <end position="140"/>
    </location>
</feature>
<dbReference type="InterPro" id="IPR007110">
    <property type="entry name" value="Ig-like_dom"/>
</dbReference>
<evidence type="ECO:0000256" key="7">
    <source>
        <dbReference type="ARBA" id="ARBA00023157"/>
    </source>
</evidence>
<evidence type="ECO:0000256" key="2">
    <source>
        <dbReference type="ARBA" id="ARBA00022475"/>
    </source>
</evidence>
<keyword evidence="9" id="KW-0325">Glycoprotein</keyword>
<dbReference type="PANTHER" id="PTHR25466">
    <property type="entry name" value="T-LYMPHOCYTE ACTIVATION ANTIGEN"/>
    <property type="match status" value="1"/>
</dbReference>
<evidence type="ECO:0000256" key="8">
    <source>
        <dbReference type="ARBA" id="ARBA00023170"/>
    </source>
</evidence>
<evidence type="ECO:0000313" key="13">
    <source>
        <dbReference type="EMBL" id="KAK7137270.1"/>
    </source>
</evidence>
<evidence type="ECO:0000256" key="4">
    <source>
        <dbReference type="ARBA" id="ARBA00022729"/>
    </source>
</evidence>
<sequence>MKCTYDCISCVRVWNMRTSFCICVFAVLIDKVCLQATVEGNIGGFAVLPCSSIDNGFKHEDITVYWKHNSSQNVYDILEGKGSVENQEPAYKNRAETFPNEYMKGNFSLKLYKLQYTDAGKYVCYITKAHQNPSTQLFVKGRGNHGAKTIAEGILFLILLNILQFI</sequence>
<evidence type="ECO:0000313" key="14">
    <source>
        <dbReference type="Proteomes" id="UP001364617"/>
    </source>
</evidence>
<dbReference type="PROSITE" id="PS50835">
    <property type="entry name" value="IG_LIKE"/>
    <property type="match status" value="1"/>
</dbReference>
<dbReference type="GO" id="GO:0042130">
    <property type="term" value="P:negative regulation of T cell proliferation"/>
    <property type="evidence" value="ECO:0007669"/>
    <property type="project" value="TreeGrafter"/>
</dbReference>
<evidence type="ECO:0000256" key="10">
    <source>
        <dbReference type="ARBA" id="ARBA00023319"/>
    </source>
</evidence>
<dbReference type="InterPro" id="IPR013151">
    <property type="entry name" value="Immunoglobulin_dom"/>
</dbReference>
<dbReference type="InterPro" id="IPR003599">
    <property type="entry name" value="Ig_sub"/>
</dbReference>
<evidence type="ECO:0000259" key="12">
    <source>
        <dbReference type="PROSITE" id="PS50835"/>
    </source>
</evidence>
<organism evidence="13 14">
    <name type="scientific">Phoxinus phoxinus</name>
    <name type="common">Eurasian minnow</name>
    <dbReference type="NCBI Taxonomy" id="58324"/>
    <lineage>
        <taxon>Eukaryota</taxon>
        <taxon>Metazoa</taxon>
        <taxon>Chordata</taxon>
        <taxon>Craniata</taxon>
        <taxon>Vertebrata</taxon>
        <taxon>Euteleostomi</taxon>
        <taxon>Actinopterygii</taxon>
        <taxon>Neopterygii</taxon>
        <taxon>Teleostei</taxon>
        <taxon>Ostariophysi</taxon>
        <taxon>Cypriniformes</taxon>
        <taxon>Leuciscidae</taxon>
        <taxon>Phoxininae</taxon>
        <taxon>Phoxinus</taxon>
    </lineage>
</organism>
<accession>A0AAN9CI88</accession>
<gene>
    <name evidence="13" type="ORF">R3I93_017372</name>
</gene>
<keyword evidence="10" id="KW-0393">Immunoglobulin domain</keyword>
<keyword evidence="3" id="KW-0812">Transmembrane</keyword>
<reference evidence="13 14" key="1">
    <citation type="submission" date="2024-02" db="EMBL/GenBank/DDBJ databases">
        <title>Chromosome-level genome assembly of the Eurasian Minnow (Phoxinus phoxinus).</title>
        <authorList>
            <person name="Oriowo T.O."/>
            <person name="Martin S."/>
            <person name="Stange M."/>
            <person name="Chrysostomakis Y."/>
            <person name="Brown T."/>
            <person name="Winkler S."/>
            <person name="Kukowka S."/>
            <person name="Myers E.W."/>
            <person name="Bohne A."/>
        </authorList>
    </citation>
    <scope>NUCLEOTIDE SEQUENCE [LARGE SCALE GENOMIC DNA]</scope>
    <source>
        <strain evidence="13">ZFMK-TIS-60720</strain>
        <tissue evidence="13">Whole Organism</tissue>
    </source>
</reference>
<dbReference type="SUPFAM" id="SSF48726">
    <property type="entry name" value="Immunoglobulin"/>
    <property type="match status" value="1"/>
</dbReference>
<dbReference type="InterPro" id="IPR036179">
    <property type="entry name" value="Ig-like_dom_sf"/>
</dbReference>
<keyword evidence="7" id="KW-1015">Disulfide bond</keyword>
<feature type="chain" id="PRO_5042956704" description="Ig-like domain-containing protein" evidence="11">
    <location>
        <begin position="35"/>
        <end position="166"/>
    </location>
</feature>
<keyword evidence="6" id="KW-0472">Membrane</keyword>
<dbReference type="Pfam" id="PF00047">
    <property type="entry name" value="ig"/>
    <property type="match status" value="1"/>
</dbReference>
<evidence type="ECO:0000256" key="11">
    <source>
        <dbReference type="SAM" id="SignalP"/>
    </source>
</evidence>
<dbReference type="Proteomes" id="UP001364617">
    <property type="component" value="Unassembled WGS sequence"/>
</dbReference>
<evidence type="ECO:0000256" key="3">
    <source>
        <dbReference type="ARBA" id="ARBA00022692"/>
    </source>
</evidence>
<dbReference type="GO" id="GO:0007166">
    <property type="term" value="P:cell surface receptor signaling pathway"/>
    <property type="evidence" value="ECO:0007669"/>
    <property type="project" value="TreeGrafter"/>
</dbReference>
<feature type="signal peptide" evidence="11">
    <location>
        <begin position="1"/>
        <end position="34"/>
    </location>
</feature>
<dbReference type="GO" id="GO:0031295">
    <property type="term" value="P:T cell costimulation"/>
    <property type="evidence" value="ECO:0007669"/>
    <property type="project" value="TreeGrafter"/>
</dbReference>
<evidence type="ECO:0000256" key="1">
    <source>
        <dbReference type="ARBA" id="ARBA00004251"/>
    </source>
</evidence>
<dbReference type="InterPro" id="IPR013783">
    <property type="entry name" value="Ig-like_fold"/>
</dbReference>
<evidence type="ECO:0000256" key="6">
    <source>
        <dbReference type="ARBA" id="ARBA00023136"/>
    </source>
</evidence>
<evidence type="ECO:0000256" key="5">
    <source>
        <dbReference type="ARBA" id="ARBA00022989"/>
    </source>
</evidence>
<dbReference type="PANTHER" id="PTHR25466:SF14">
    <property type="entry name" value="BUTYROPHILIN SUBFAMILY 2 MEMBER A2-LIKE-RELATED"/>
    <property type="match status" value="1"/>
</dbReference>
<protein>
    <recommendedName>
        <fullName evidence="12">Ig-like domain-containing protein</fullName>
    </recommendedName>
</protein>
<dbReference type="SMART" id="SM00409">
    <property type="entry name" value="IG"/>
    <property type="match status" value="1"/>
</dbReference>
<dbReference type="AlphaFoldDB" id="A0AAN9CI88"/>
<dbReference type="GO" id="GO:0009897">
    <property type="term" value="C:external side of plasma membrane"/>
    <property type="evidence" value="ECO:0007669"/>
    <property type="project" value="TreeGrafter"/>
</dbReference>
<dbReference type="GO" id="GO:0042102">
    <property type="term" value="P:positive regulation of T cell proliferation"/>
    <property type="evidence" value="ECO:0007669"/>
    <property type="project" value="TreeGrafter"/>
</dbReference>
<dbReference type="FunFam" id="2.60.40.10:FF:000142">
    <property type="entry name" value="V-set domain-containing T-cell activation inhibitor 1"/>
    <property type="match status" value="1"/>
</dbReference>
<proteinExistence type="predicted"/>
<dbReference type="GO" id="GO:0006955">
    <property type="term" value="P:immune response"/>
    <property type="evidence" value="ECO:0007669"/>
    <property type="project" value="TreeGrafter"/>
</dbReference>
<dbReference type="InterPro" id="IPR051713">
    <property type="entry name" value="T-cell_Activation_Regulation"/>
</dbReference>
<name>A0AAN9CI88_9TELE</name>
<keyword evidence="8" id="KW-0675">Receptor</keyword>
<keyword evidence="2" id="KW-1003">Cell membrane</keyword>
<keyword evidence="14" id="KW-1185">Reference proteome</keyword>
<comment type="caution">
    <text evidence="13">The sequence shown here is derived from an EMBL/GenBank/DDBJ whole genome shotgun (WGS) entry which is preliminary data.</text>
</comment>